<evidence type="ECO:0000313" key="2">
    <source>
        <dbReference type="Proteomes" id="UP000653308"/>
    </source>
</evidence>
<evidence type="ECO:0000313" key="1">
    <source>
        <dbReference type="EMBL" id="GGY29893.1"/>
    </source>
</evidence>
<comment type="caution">
    <text evidence="1">The sequence shown here is derived from an EMBL/GenBank/DDBJ whole genome shotgun (WGS) entry which is preliminary data.</text>
</comment>
<dbReference type="EMBL" id="BMWE01000011">
    <property type="protein sequence ID" value="GGY29893.1"/>
    <property type="molecule type" value="Genomic_DNA"/>
</dbReference>
<dbReference type="RefSeq" id="WP_190199337.1">
    <property type="nucleotide sequence ID" value="NZ_BMWE01000011.1"/>
</dbReference>
<proteinExistence type="predicted"/>
<protein>
    <submittedName>
        <fullName evidence="1">Uncharacterized protein</fullName>
    </submittedName>
</protein>
<name>A0ABQ3A281_9ACTN</name>
<accession>A0ABQ3A281</accession>
<sequence length="126" mass="13410">MTSTKARTTALITPVEQATQDEAKVLAAEGHTAKAVRRLRKSSGLGLDAAPVALDLLAQGRTLPTTYDQALDALRRLDAPLVAEMTALLGSGDRDSAIKLLRERTDIDLAGGYHVVMELSGQLDTQ</sequence>
<dbReference type="Proteomes" id="UP000653308">
    <property type="component" value="Unassembled WGS sequence"/>
</dbReference>
<reference evidence="2" key="1">
    <citation type="journal article" date="2019" name="Int. J. Syst. Evol. Microbiol.">
        <title>The Global Catalogue of Microorganisms (GCM) 10K type strain sequencing project: providing services to taxonomists for standard genome sequencing and annotation.</title>
        <authorList>
            <consortium name="The Broad Institute Genomics Platform"/>
            <consortium name="The Broad Institute Genome Sequencing Center for Infectious Disease"/>
            <person name="Wu L."/>
            <person name="Ma J."/>
        </authorList>
    </citation>
    <scope>NUCLEOTIDE SEQUENCE [LARGE SCALE GENOMIC DNA]</scope>
    <source>
        <strain evidence="2">JCM 4957</strain>
    </source>
</reference>
<organism evidence="1 2">
    <name type="scientific">Streptomyces djakartensis</name>
    <dbReference type="NCBI Taxonomy" id="68193"/>
    <lineage>
        <taxon>Bacteria</taxon>
        <taxon>Bacillati</taxon>
        <taxon>Actinomycetota</taxon>
        <taxon>Actinomycetes</taxon>
        <taxon>Kitasatosporales</taxon>
        <taxon>Streptomycetaceae</taxon>
        <taxon>Streptomyces</taxon>
    </lineage>
</organism>
<keyword evidence="2" id="KW-1185">Reference proteome</keyword>
<gene>
    <name evidence="1" type="ORF">GCM10010384_41330</name>
</gene>